<evidence type="ECO:0000259" key="6">
    <source>
        <dbReference type="Pfam" id="PF04082"/>
    </source>
</evidence>
<organism evidence="7 8">
    <name type="scientific">Phanerochaete carnosa (strain HHB-10118-sp)</name>
    <name type="common">White-rot fungus</name>
    <name type="synonym">Peniophora carnosa</name>
    <dbReference type="NCBI Taxonomy" id="650164"/>
    <lineage>
        <taxon>Eukaryota</taxon>
        <taxon>Fungi</taxon>
        <taxon>Dikarya</taxon>
        <taxon>Basidiomycota</taxon>
        <taxon>Agaricomycotina</taxon>
        <taxon>Agaricomycetes</taxon>
        <taxon>Polyporales</taxon>
        <taxon>Phanerochaetaceae</taxon>
        <taxon>Phanerochaete</taxon>
    </lineage>
</organism>
<feature type="compositionally biased region" description="Basic and acidic residues" evidence="5">
    <location>
        <begin position="99"/>
        <end position="108"/>
    </location>
</feature>
<feature type="compositionally biased region" description="Polar residues" evidence="5">
    <location>
        <begin position="16"/>
        <end position="30"/>
    </location>
</feature>
<dbReference type="Proteomes" id="UP000008370">
    <property type="component" value="Unassembled WGS sequence"/>
</dbReference>
<keyword evidence="8" id="KW-1185">Reference proteome</keyword>
<dbReference type="GO" id="GO:0005634">
    <property type="term" value="C:nucleus"/>
    <property type="evidence" value="ECO:0007669"/>
    <property type="project" value="UniProtKB-SubCell"/>
</dbReference>
<dbReference type="EMBL" id="JH930468">
    <property type="protein sequence ID" value="EKM61282.1"/>
    <property type="molecule type" value="Genomic_DNA"/>
</dbReference>
<dbReference type="PANTHER" id="PTHR46910">
    <property type="entry name" value="TRANSCRIPTION FACTOR PDR1"/>
    <property type="match status" value="1"/>
</dbReference>
<evidence type="ECO:0000256" key="3">
    <source>
        <dbReference type="ARBA" id="ARBA00023125"/>
    </source>
</evidence>
<reference evidence="7 8" key="1">
    <citation type="journal article" date="2012" name="BMC Genomics">
        <title>Comparative genomics of the white-rot fungi, Phanerochaete carnosa and P. chrysosporium, to elucidate the genetic basis of the distinct wood types they colonize.</title>
        <authorList>
            <person name="Suzuki H."/>
            <person name="MacDonald J."/>
            <person name="Syed K."/>
            <person name="Salamov A."/>
            <person name="Hori C."/>
            <person name="Aerts A."/>
            <person name="Henrissat B."/>
            <person name="Wiebenga A."/>
            <person name="vanKuyk P.A."/>
            <person name="Barry K."/>
            <person name="Lindquist E."/>
            <person name="LaButti K."/>
            <person name="Lapidus A."/>
            <person name="Lucas S."/>
            <person name="Coutinho P."/>
            <person name="Gong Y."/>
            <person name="Samejima M."/>
            <person name="Mahadevan R."/>
            <person name="Abou-Zaid M."/>
            <person name="de Vries R.P."/>
            <person name="Igarashi K."/>
            <person name="Yadav J.S."/>
            <person name="Grigoriev I.V."/>
            <person name="Master E.R."/>
        </authorList>
    </citation>
    <scope>NUCLEOTIDE SEQUENCE [LARGE SCALE GENOMIC DNA]</scope>
    <source>
        <strain evidence="7 8">HHB-10118-sp</strain>
    </source>
</reference>
<feature type="region of interest" description="Disordered" evidence="5">
    <location>
        <begin position="332"/>
        <end position="384"/>
    </location>
</feature>
<dbReference type="InterPro" id="IPR007219">
    <property type="entry name" value="XnlR_reg_dom"/>
</dbReference>
<dbReference type="InParanoid" id="K5XE11"/>
<feature type="compositionally biased region" description="Basic and acidic residues" evidence="5">
    <location>
        <begin position="1"/>
        <end position="14"/>
    </location>
</feature>
<gene>
    <name evidence="7" type="ORF">PHACADRAFT_247779</name>
</gene>
<feature type="compositionally biased region" description="Polar residues" evidence="5">
    <location>
        <begin position="358"/>
        <end position="383"/>
    </location>
</feature>
<evidence type="ECO:0000256" key="1">
    <source>
        <dbReference type="ARBA" id="ARBA00004123"/>
    </source>
</evidence>
<keyword evidence="2" id="KW-0479">Metal-binding</keyword>
<evidence type="ECO:0000313" key="7">
    <source>
        <dbReference type="EMBL" id="EKM61282.1"/>
    </source>
</evidence>
<evidence type="ECO:0000256" key="2">
    <source>
        <dbReference type="ARBA" id="ARBA00022723"/>
    </source>
</evidence>
<dbReference type="GO" id="GO:0008270">
    <property type="term" value="F:zinc ion binding"/>
    <property type="evidence" value="ECO:0007669"/>
    <property type="project" value="InterPro"/>
</dbReference>
<evidence type="ECO:0000256" key="5">
    <source>
        <dbReference type="SAM" id="MobiDB-lite"/>
    </source>
</evidence>
<dbReference type="CDD" id="cd12148">
    <property type="entry name" value="fungal_TF_MHR"/>
    <property type="match status" value="1"/>
</dbReference>
<dbReference type="OrthoDB" id="2799426at2759"/>
<dbReference type="AlphaFoldDB" id="K5XE11"/>
<dbReference type="RefSeq" id="XP_007390707.1">
    <property type="nucleotide sequence ID" value="XM_007390645.1"/>
</dbReference>
<dbReference type="GeneID" id="18914185"/>
<dbReference type="Pfam" id="PF04082">
    <property type="entry name" value="Fungal_trans"/>
    <property type="match status" value="1"/>
</dbReference>
<dbReference type="KEGG" id="pco:PHACADRAFT_247779"/>
<feature type="domain" description="Xylanolytic transcriptional activator regulatory" evidence="6">
    <location>
        <begin position="148"/>
        <end position="277"/>
    </location>
</feature>
<sequence length="537" mass="59529">MEELLRKVMSEGDLSRSLSDSIDPGPSTSFGPPPKQPVTRRVTPPVDGVDSDDEELAVRQTLEEKFKHISLDPGKQHFIGKSSNLMFIQTALEFQEGSSSEKKSDSSRDQTPSTMPPFFDSTAWFSRHSQKQHQLSFPDNDLLHSLLATFFTDMNVYFPVLHRPTFERAIAEELHLRDEGFGSVLLLVCALGARSSKDPRVYADGKHNPQAAGWEWFNQVQQTMKVINMEPPSLYDLQAAYLASMFLYGLTSPQSSWPILGFGFRLAQAIGAHRRKDERVPWLKSLQHLDGFVNVTNTTYSSSCIPVGRPRWHFAGRLGDALNELVRAGDLLPPEENDCSKTKLDAKGKGKGNVREASISSEASETLRDSQSPASSTLSTFPASNKVKYDGSAESYEYLPVRSEDLGRQPYQYEYNRGMPGYPTNDYGQYPGAPAWGFSPTNTVPQDTTVFNSPFNGDPTASDGFMRTLATMAGATVAIHQPGGFMQAAQSVSPSDVSNGENMLGMLSNLSGNMQWDEWGNYLANLQPQDNHQWQGR</sequence>
<feature type="region of interest" description="Disordered" evidence="5">
    <location>
        <begin position="1"/>
        <end position="53"/>
    </location>
</feature>
<proteinExistence type="predicted"/>
<feature type="compositionally biased region" description="Basic and acidic residues" evidence="5">
    <location>
        <begin position="338"/>
        <end position="348"/>
    </location>
</feature>
<dbReference type="GO" id="GO:0003700">
    <property type="term" value="F:DNA-binding transcription factor activity"/>
    <property type="evidence" value="ECO:0007669"/>
    <property type="project" value="InterPro"/>
</dbReference>
<evidence type="ECO:0000256" key="4">
    <source>
        <dbReference type="ARBA" id="ARBA00023242"/>
    </source>
</evidence>
<protein>
    <recommendedName>
        <fullName evidence="6">Xylanolytic transcriptional activator regulatory domain-containing protein</fullName>
    </recommendedName>
</protein>
<feature type="region of interest" description="Disordered" evidence="5">
    <location>
        <begin position="96"/>
        <end position="116"/>
    </location>
</feature>
<comment type="subcellular location">
    <subcellularLocation>
        <location evidence="1">Nucleus</location>
    </subcellularLocation>
</comment>
<name>K5XE11_PHACS</name>
<dbReference type="GO" id="GO:0003677">
    <property type="term" value="F:DNA binding"/>
    <property type="evidence" value="ECO:0007669"/>
    <property type="project" value="UniProtKB-KW"/>
</dbReference>
<keyword evidence="4" id="KW-0539">Nucleus</keyword>
<dbReference type="HOGENOM" id="CLU_006019_2_0_1"/>
<dbReference type="GO" id="GO:0006351">
    <property type="term" value="P:DNA-templated transcription"/>
    <property type="evidence" value="ECO:0007669"/>
    <property type="project" value="InterPro"/>
</dbReference>
<evidence type="ECO:0000313" key="8">
    <source>
        <dbReference type="Proteomes" id="UP000008370"/>
    </source>
</evidence>
<accession>K5XE11</accession>
<keyword evidence="3" id="KW-0238">DNA-binding</keyword>
<dbReference type="InterPro" id="IPR050987">
    <property type="entry name" value="AtrR-like"/>
</dbReference>
<dbReference type="PANTHER" id="PTHR46910:SF3">
    <property type="entry name" value="HALOTOLERANCE PROTEIN 9-RELATED"/>
    <property type="match status" value="1"/>
</dbReference>